<dbReference type="SMART" id="SM00343">
    <property type="entry name" value="ZnF_C2HC"/>
    <property type="match status" value="1"/>
</dbReference>
<sequence length="271" mass="31005">MARKSTGFAVELFNGHNDFTLWQQRVRNILVREDLVKALKPKSEKLEEMKEDNWKEMRELANSTIQLYLGNSTLREVINETDPAELWAKLESKYKSKSLTNRLSLKKQLYALSMPDGGNINEHLDEFNRLITELEAIGAKIEEEDKTIILLVSLPISYEHLQTTLLFGKDTLGLDEVIATLLSHESMRRKESEKTFEERVMVASSGSQARGRMTERQNGSKPRGRSSSRGGEPRGVDKRKCYFCNEEGHIMKFCPKLKARARERKIRSGGG</sequence>
<name>A0AAV6JV05_9ERIC</name>
<evidence type="ECO:0000256" key="2">
    <source>
        <dbReference type="SAM" id="MobiDB-lite"/>
    </source>
</evidence>
<dbReference type="Gene3D" id="4.10.60.10">
    <property type="entry name" value="Zinc finger, CCHC-type"/>
    <property type="match status" value="1"/>
</dbReference>
<feature type="domain" description="CCHC-type" evidence="3">
    <location>
        <begin position="239"/>
        <end position="256"/>
    </location>
</feature>
<feature type="region of interest" description="Disordered" evidence="2">
    <location>
        <begin position="188"/>
        <end position="237"/>
    </location>
</feature>
<evidence type="ECO:0000313" key="5">
    <source>
        <dbReference type="Proteomes" id="UP000823749"/>
    </source>
</evidence>
<dbReference type="SUPFAM" id="SSF57756">
    <property type="entry name" value="Retrovirus zinc finger-like domains"/>
    <property type="match status" value="1"/>
</dbReference>
<keyword evidence="1" id="KW-0863">Zinc-finger</keyword>
<dbReference type="PANTHER" id="PTHR47481:SF22">
    <property type="entry name" value="RETROTRANSPOSON GAG DOMAIN-CONTAINING PROTEIN"/>
    <property type="match status" value="1"/>
</dbReference>
<dbReference type="Proteomes" id="UP000823749">
    <property type="component" value="Chromosome 6"/>
</dbReference>
<reference evidence="4 5" key="1">
    <citation type="submission" date="2020-08" db="EMBL/GenBank/DDBJ databases">
        <title>Plant Genome Project.</title>
        <authorList>
            <person name="Zhang R.-G."/>
        </authorList>
    </citation>
    <scope>NUCLEOTIDE SEQUENCE [LARGE SCALE GENOMIC DNA]</scope>
    <source>
        <strain evidence="4">WSP0</strain>
        <tissue evidence="4">Leaf</tissue>
    </source>
</reference>
<comment type="caution">
    <text evidence="4">The sequence shown here is derived from an EMBL/GenBank/DDBJ whole genome shotgun (WGS) entry which is preliminary data.</text>
</comment>
<dbReference type="PANTHER" id="PTHR47481">
    <property type="match status" value="1"/>
</dbReference>
<dbReference type="InterPro" id="IPR036875">
    <property type="entry name" value="Znf_CCHC_sf"/>
</dbReference>
<evidence type="ECO:0000313" key="4">
    <source>
        <dbReference type="EMBL" id="KAG5543994.1"/>
    </source>
</evidence>
<dbReference type="PROSITE" id="PS50158">
    <property type="entry name" value="ZF_CCHC"/>
    <property type="match status" value="1"/>
</dbReference>
<dbReference type="AlphaFoldDB" id="A0AAV6JV05"/>
<dbReference type="Pfam" id="PF14223">
    <property type="entry name" value="Retrotran_gag_2"/>
    <property type="match status" value="1"/>
</dbReference>
<protein>
    <recommendedName>
        <fullName evidence="3">CCHC-type domain-containing protein</fullName>
    </recommendedName>
</protein>
<dbReference type="Pfam" id="PF00098">
    <property type="entry name" value="zf-CCHC"/>
    <property type="match status" value="1"/>
</dbReference>
<dbReference type="EMBL" id="JACTNZ010000006">
    <property type="protein sequence ID" value="KAG5543994.1"/>
    <property type="molecule type" value="Genomic_DNA"/>
</dbReference>
<feature type="compositionally biased region" description="Basic and acidic residues" evidence="2">
    <location>
        <begin position="188"/>
        <end position="200"/>
    </location>
</feature>
<feature type="compositionally biased region" description="Low complexity" evidence="2">
    <location>
        <begin position="219"/>
        <end position="230"/>
    </location>
</feature>
<evidence type="ECO:0000256" key="1">
    <source>
        <dbReference type="PROSITE-ProRule" id="PRU00047"/>
    </source>
</evidence>
<dbReference type="InterPro" id="IPR001878">
    <property type="entry name" value="Znf_CCHC"/>
</dbReference>
<keyword evidence="1" id="KW-0862">Zinc</keyword>
<proteinExistence type="predicted"/>
<evidence type="ECO:0000259" key="3">
    <source>
        <dbReference type="PROSITE" id="PS50158"/>
    </source>
</evidence>
<organism evidence="4 5">
    <name type="scientific">Rhododendron griersonianum</name>
    <dbReference type="NCBI Taxonomy" id="479676"/>
    <lineage>
        <taxon>Eukaryota</taxon>
        <taxon>Viridiplantae</taxon>
        <taxon>Streptophyta</taxon>
        <taxon>Embryophyta</taxon>
        <taxon>Tracheophyta</taxon>
        <taxon>Spermatophyta</taxon>
        <taxon>Magnoliopsida</taxon>
        <taxon>eudicotyledons</taxon>
        <taxon>Gunneridae</taxon>
        <taxon>Pentapetalae</taxon>
        <taxon>asterids</taxon>
        <taxon>Ericales</taxon>
        <taxon>Ericaceae</taxon>
        <taxon>Ericoideae</taxon>
        <taxon>Rhodoreae</taxon>
        <taxon>Rhododendron</taxon>
    </lineage>
</organism>
<gene>
    <name evidence="4" type="ORF">RHGRI_016671</name>
</gene>
<dbReference type="GO" id="GO:0003676">
    <property type="term" value="F:nucleic acid binding"/>
    <property type="evidence" value="ECO:0007669"/>
    <property type="project" value="InterPro"/>
</dbReference>
<keyword evidence="5" id="KW-1185">Reference proteome</keyword>
<accession>A0AAV6JV05</accession>
<keyword evidence="1" id="KW-0479">Metal-binding</keyword>
<dbReference type="GO" id="GO:0008270">
    <property type="term" value="F:zinc ion binding"/>
    <property type="evidence" value="ECO:0007669"/>
    <property type="project" value="UniProtKB-KW"/>
</dbReference>